<dbReference type="RefSeq" id="WP_041752247.1">
    <property type="nucleotide sequence ID" value="NZ_CP054873.1"/>
</dbReference>
<reference evidence="2" key="3">
    <citation type="submission" date="2012-09" db="EMBL/GenBank/DDBJ databases">
        <authorList>
            <person name="Keel C.J."/>
        </authorList>
    </citation>
    <scope>NUCLEOTIDE SEQUENCE</scope>
    <source>
        <strain evidence="2">CHA0</strain>
    </source>
</reference>
<protein>
    <submittedName>
        <fullName evidence="2">FitD</fullName>
    </submittedName>
</protein>
<accession>B2L231</accession>
<reference evidence="2" key="2">
    <citation type="journal article" date="2012" name="Environ. Microbiol.">
        <title>Oral insecticidal activity of plant-associated pseudomonads.</title>
        <authorList>
            <person name="Ruffner B."/>
            <person name="Pechy-Tarr M."/>
            <person name="Ryffel F."/>
            <person name="Hoegger P."/>
            <person name="Obrist C."/>
            <person name="Rindlisbacher A."/>
            <person name="Keel C."/>
            <person name="Maurhofer M."/>
        </authorList>
    </citation>
    <scope>NUCLEOTIDE SEQUENCE</scope>
    <source>
        <strain evidence="2">CHA0</strain>
    </source>
</reference>
<organism evidence="2">
    <name type="scientific">Pseudomonas protegens</name>
    <dbReference type="NCBI Taxonomy" id="380021"/>
    <lineage>
        <taxon>Bacteria</taxon>
        <taxon>Pseudomonadati</taxon>
        <taxon>Pseudomonadota</taxon>
        <taxon>Gammaproteobacteria</taxon>
        <taxon>Pseudomonadales</taxon>
        <taxon>Pseudomonadaceae</taxon>
        <taxon>Pseudomonas</taxon>
    </lineage>
</organism>
<sequence length="3004" mass="327170">MAFMSKDFTRLLNTLIDQQIKTAGRQTEWFNMSADERAAYIGQVGERLLEMQQSTLSVLAAQHYQMQDNPVSVGDQLQVLQQRRKEMKAIADTPATIAYKQQLDRDILLYSRQDTAISHYDSTWNKALRLLSPGGAKAEVLQADAPAKQKELKGRINRLEKHLSLQVADSTFSQTYVTLFSELQAYKEVSTRYNAWLKAAPQQQAASLDALAKPPRASDELPVNLSLLMMEERPGYIRMNVALVNASTDGRFKDFYLEHGRLVVPTDGVLNFSFGTAARSLAWQQQYRLKSEPPSMRSPTYAPIRSVLVKTGFVEQYFANHLVSESSLREGFKAQVLSNGRKLLLTGVDRKVPNQVGIQVSGQSPGTSVTREVPLAGALSELINQNADLSSFQTLGVEDYRQNSYHPDRDGLFVNIHELERSVGFAEHQYLLEMPQGDAYRSATPFAVMTVEGDKVSSSHLSKAQTETLYQYNAAFFERLEQLRGEGFKASRLFEGSSERATFVQQLTRLLERNHITPAGVLLTQHSRPSLRDIKGNNLNKVLWEQAFAASVWQSHDNDGLLFGLGQNLVKNQALDKVLQGGYLQSDIAQAKLLLAPLYEQWRAQAIETETQRVASANAGQHPGNPKVHVFDQVAVERGLDSKLLNLLLSGPQGLAPADVALRPTVEALLSGDQGRSLRKQALFHALRPVADSFSKAAVPVNAHAALAPKTGADKVMINNRLNQPDPYLILNTHPEQAQTDAALLIQDDKYRSYSQFRPDPNNEATRYMNDLDTPFVGGISGTTQTVSNALPELFGSAPSVKQYWQFQMANAAFMIRNGYHSFFETLYVAARYEPQGPDSIGKDLLQTFDRYRAEGRREALHGELYDAVMARVLPIVNQGLAPSEEFHPPRFTDLGPLPALLGQAAKDLQLKTGLASLGAGFEPRQGSADIHQFAADPVQFAQTHTLSAEALVKAGRLPAQGNVQLVEVAPRLYELEYTEHSANSVSAGSPDSVPAYFLGYNGPNQANAAPAYVDIPKQARAGSFLFTGTLSGCSLVVTSLDATTYRVYHDGRVNSSLLYDNVVMAVDYKDYQVAGTAEGLAAAYMQVVDGQWQLVFQRQEYQREGQMVWPKLREGAEPLSIQTADSQVQERNRTQFAEYREQVHQNLKKVATQFGVSTEGVADGVYSGGDFSPEHPAIAAWNRLRDAVQAKVSADIEQLGNQRYQLQEQRRGASDKSLIDQQIKQLNLTQDFYRAQYEPVLREAASVEKTWLWQQIQAKQGSAAVVRTDDTAIQGGGDERSTSVGERYAIAEAYQRGARGTAFSDGVRDFREIKIPGLDDKKSALEMKRLFLDGQLTPGQRGALSARISETSQAEYIDKVLRQTATLSEDFRGAGSVFGQLAPQDFYLSLVGDRSGGRCYPLVRAMAVALARGGEAGVNSLVQKLFLASADPQAGSSTLLKNSLIRLHSNVDAVQASKALGQFQLSDVVARLANGSSDSMFALNTQNHSMMVGSTQGPEGRRYYFYDPNVGIFAFDSSKGLAKAMEQHLVRRKLAAHYGSFGSQSQPAFNLVEIDTHKMAEVPVGSGLNVADLSRPEELAGVIGQRRQVEQAVGAQQRVSQDLRLGAALTTFDAEQWGARFDAASTRLAREHQLSSQWIPIIANTEPQPEGGYRVQFINRDQPDQTRWLSTDDGTFVEFRRFVDEHMSVLNEHFTLEHGQIRPRGGVGEVAHVDGLNAGFAVQTLIQWFADKNRKDAAQGVVSPDLATALKIHSYLGLAQIGHGTVQDVANITQLVQTALRGEALAAESSLKDFASTLGHTVNEGAGVLFGGAMVGLDAYELAHAENDVQKAVFGTQLAFDSASFVSGAAGIGAGLIGASTTAAVLGGAGVILGGLAVGFTALAQAFGAVAEDAKAVGRYFDTLDKAYQGNGYRYDEKQQVLVPLAGAVVKRLDLRSNEVGFDSQYIYRTHHGSTGSGAINYFFWVGDFPRMIHDRAQAIEVRSGIGHGAKPPRLDHGDSRTVILPGTPKSYISYEYMILPGATTRHDTGFDVIRKLEQDRRFDYDFYIFPSEETIRRIHQEYVETPVEVLLDGHNRQLVVPQLPKELYGYLRYDIQGAGGEYLIGLNEGTEVRLSNEAGRQPSRWIIDSSQLESDSITVAKDHLLVGGVKVRLDPAQSGQVLLVNAKGEVRAADFAGQTTYVVKEDASQWQVSGQRIEQHLKELAQAHQLHGQYVVVENYKHGERNVGRAYYEVAKDRMLFTDTDVQQARNAQFGAVIGEHAYFVDAENAAAWRVDIASGKVDAQFAPAFNQSAGQISRFWQEGDAVYLARRYQLKEREAELSFRILGDRMELVGVVGDESLLQLSASNSQHGKDAKTLLNTLLKGYETQATQRDTPVYSLGAPVLEPTAAELITVFGLDNAKVAHRYWVRSSDGIVIKPNLAPPAGQAPRADAPGQAQSAWQIPADLVLAGSQAQPGGQEVFYFYSKAQQVLFRQEGPGQKVLDAGQPSALRLSTPPLANVLNLNGHLLAVTNDGRMARIEATGRLSYEAVNEHWLKAHSNWWKNLAEVAGSNATLAVFGVKAADGKSALPVWYHNGQVVVASSALQGKPLQFLGFDSASASARLFEPESGKLYLQPPLTAQALATAFGNDEVLEASAQLPAAIDWMPKLQLRSAVQVDAGLRLTTVQGEVLLRSNNGDVQLVAVDKGWQQARLGNLPQALATVAGQWGAKGVLSLQDGDTRGWFDIASGQMFASNGIPGGSDLRFIGVAAGTPNSAYVYSPTAQALYQVKDGKALQLGHYANVERIGSSLLLQGASGNARQDDLAPPLIAGVDSVVLHGGAGDDTYRFSPAMWAHYRSVVIDNDDPGLALDRVILPVADGKNILVSRRGEDVQLTDTGNGTALVLRQVLGSQAAAHGHLLIELKGDSSMLSVEQLLKGFGPSGSAGDSVFELAWSQRETLPAANALSSVADVPDSAADGRGPSLAKLSGAMAAFADTGGAREQLPKNHQAAQAVLVPSLT</sequence>
<proteinExistence type="predicted"/>
<gene>
    <name evidence="2" type="primary">fitD</name>
</gene>
<dbReference type="EMBL" id="EU400157">
    <property type="protein sequence ID" value="ABY91230.2"/>
    <property type="molecule type" value="Genomic_DNA"/>
</dbReference>
<evidence type="ECO:0000313" key="2">
    <source>
        <dbReference type="EMBL" id="ABY91230.2"/>
    </source>
</evidence>
<dbReference type="CDD" id="cd20495">
    <property type="entry name" value="C58_PaToxP-like"/>
    <property type="match status" value="1"/>
</dbReference>
<dbReference type="GeneID" id="57476018"/>
<name>B2L231_9PSED</name>
<reference evidence="2" key="1">
    <citation type="journal article" date="2008" name="Environ. Microbiol.">
        <title>Molecular analysis of a novel gene cluster encoding an insect toxin in plant-associated strains of Pseudomonas fluorescens.</title>
        <authorList>
            <person name="Pechy-Tarr M."/>
            <person name="Bruck D.J."/>
            <person name="Maurhofer M."/>
            <person name="Fischer E."/>
            <person name="Vogne C."/>
            <person name="Henkels M.D."/>
            <person name="Donahue K.M."/>
            <person name="Grunder J."/>
            <person name="Loper J.E."/>
            <person name="Keel C."/>
        </authorList>
    </citation>
    <scope>NUCLEOTIDE SEQUENCE</scope>
    <source>
        <strain evidence="2">CHA0</strain>
    </source>
</reference>
<dbReference type="Pfam" id="PF12920">
    <property type="entry name" value="TcdA_TcdB_pore"/>
    <property type="match status" value="1"/>
</dbReference>
<feature type="domain" description="TcdA/TcdB toxin pore forming" evidence="1">
    <location>
        <begin position="1620"/>
        <end position="2278"/>
    </location>
</feature>
<dbReference type="InterPro" id="IPR024769">
    <property type="entry name" value="TcdA/TcdB_pore_forming"/>
</dbReference>
<evidence type="ECO:0000259" key="1">
    <source>
        <dbReference type="Pfam" id="PF12920"/>
    </source>
</evidence>